<protein>
    <submittedName>
        <fullName evidence="2">Primosomal protein 1</fullName>
    </submittedName>
</protein>
<proteinExistence type="predicted"/>
<evidence type="ECO:0000313" key="2">
    <source>
        <dbReference type="EMBL" id="DAF58200.1"/>
    </source>
</evidence>
<reference evidence="2" key="1">
    <citation type="journal article" date="2021" name="Proc. Natl. Acad. Sci. U.S.A.">
        <title>A Catalog of Tens of Thousands of Viruses from Human Metagenomes Reveals Hidden Associations with Chronic Diseases.</title>
        <authorList>
            <person name="Tisza M.J."/>
            <person name="Buck C.B."/>
        </authorList>
    </citation>
    <scope>NUCLEOTIDE SEQUENCE</scope>
    <source>
        <strain evidence="2">CtMBu2</strain>
    </source>
</reference>
<organism evidence="2">
    <name type="scientific">Siphoviridae sp. ctMBu2</name>
    <dbReference type="NCBI Taxonomy" id="2827853"/>
    <lineage>
        <taxon>Viruses</taxon>
        <taxon>Duplodnaviria</taxon>
        <taxon>Heunggongvirae</taxon>
        <taxon>Uroviricota</taxon>
        <taxon>Caudoviricetes</taxon>
    </lineage>
</organism>
<accession>A0A8S5T502</accession>
<feature type="region of interest" description="Disordered" evidence="1">
    <location>
        <begin position="98"/>
        <end position="173"/>
    </location>
</feature>
<sequence length="315" mass="34258">MSRIATDWAWSQAIKPATHKLILLSMADRADEHHCCYPSIARLERDTGLDRKTIQKGVAAMIESGLITDTGKRAGATNQVRVLRLNIGEEAVQKRDAFKAVNKPKNGNVTESGNVPKNGMGNDPNFGMGNDPKNGIQNQSLNHPMNHIPPSGDSARANPPTEPDKPKPKRQSKADEFVAFVVARGVAEATARDWWQYRAGKPMTESAWQRHCAQAEAAGISVQEAAAFAAGKEWRAFYAEGYQREQADLALARQVGHPPHGRTFDQTGREVSPAAGMPMAGGFGGATMPPQRTSKVAMGIAVLEEMKEKIRRGEI</sequence>
<dbReference type="EMBL" id="BK032748">
    <property type="protein sequence ID" value="DAF58200.1"/>
    <property type="molecule type" value="Genomic_DNA"/>
</dbReference>
<dbReference type="Pfam" id="PF13730">
    <property type="entry name" value="HTH_36"/>
    <property type="match status" value="1"/>
</dbReference>
<evidence type="ECO:0000256" key="1">
    <source>
        <dbReference type="SAM" id="MobiDB-lite"/>
    </source>
</evidence>
<feature type="compositionally biased region" description="Basic and acidic residues" evidence="1">
    <location>
        <begin position="162"/>
        <end position="173"/>
    </location>
</feature>
<name>A0A8S5T502_9CAUD</name>
<feature type="compositionally biased region" description="Polar residues" evidence="1">
    <location>
        <begin position="105"/>
        <end position="115"/>
    </location>
</feature>